<dbReference type="InterPro" id="IPR000092">
    <property type="entry name" value="Polyprenyl_synt"/>
</dbReference>
<dbReference type="PANTHER" id="PTHR12001">
    <property type="entry name" value="GERANYLGERANYL PYROPHOSPHATE SYNTHASE"/>
    <property type="match status" value="1"/>
</dbReference>
<dbReference type="SFLD" id="SFLDS00005">
    <property type="entry name" value="Isoprenoid_Synthase_Type_I"/>
    <property type="match status" value="1"/>
</dbReference>
<gene>
    <name evidence="4" type="ORF">GCM10017774_74990</name>
</gene>
<comment type="similarity">
    <text evidence="3">Belongs to the FPP/GGPP synthase family.</text>
</comment>
<dbReference type="CDD" id="cd00685">
    <property type="entry name" value="Trans_IPPS_HT"/>
    <property type="match status" value="1"/>
</dbReference>
<keyword evidence="3" id="KW-0808">Transferase</keyword>
<evidence type="ECO:0000313" key="5">
    <source>
        <dbReference type="Proteomes" id="UP000605568"/>
    </source>
</evidence>
<dbReference type="EMBL" id="BNAR01000016">
    <property type="protein sequence ID" value="GHH56620.1"/>
    <property type="molecule type" value="Genomic_DNA"/>
</dbReference>
<evidence type="ECO:0000313" key="4">
    <source>
        <dbReference type="EMBL" id="GHH56620.1"/>
    </source>
</evidence>
<evidence type="ECO:0000256" key="1">
    <source>
        <dbReference type="ARBA" id="ARBA00022723"/>
    </source>
</evidence>
<dbReference type="InterPro" id="IPR033749">
    <property type="entry name" value="Polyprenyl_synt_CS"/>
</dbReference>
<evidence type="ECO:0000256" key="2">
    <source>
        <dbReference type="ARBA" id="ARBA00022842"/>
    </source>
</evidence>
<dbReference type="RefSeq" id="WP_191304137.1">
    <property type="nucleotide sequence ID" value="NZ_BNAR01000016.1"/>
</dbReference>
<keyword evidence="5" id="KW-1185">Reference proteome</keyword>
<dbReference type="InterPro" id="IPR008949">
    <property type="entry name" value="Isoprenoid_synthase_dom_sf"/>
</dbReference>
<dbReference type="PROSITE" id="PS00444">
    <property type="entry name" value="POLYPRENYL_SYNTHASE_2"/>
    <property type="match status" value="1"/>
</dbReference>
<protein>
    <submittedName>
        <fullName evidence="4">Dimethylallyltransferase</fullName>
    </submittedName>
</protein>
<reference evidence="5" key="1">
    <citation type="journal article" date="2019" name="Int. J. Syst. Evol. Microbiol.">
        <title>The Global Catalogue of Microorganisms (GCM) 10K type strain sequencing project: providing services to taxonomists for standard genome sequencing and annotation.</title>
        <authorList>
            <consortium name="The Broad Institute Genomics Platform"/>
            <consortium name="The Broad Institute Genome Sequencing Center for Infectious Disease"/>
            <person name="Wu L."/>
            <person name="Ma J."/>
        </authorList>
    </citation>
    <scope>NUCLEOTIDE SEQUENCE [LARGE SCALE GENOMIC DNA]</scope>
    <source>
        <strain evidence="5">CGMCC 4.7367</strain>
    </source>
</reference>
<dbReference type="Proteomes" id="UP000605568">
    <property type="component" value="Unassembled WGS sequence"/>
</dbReference>
<comment type="caution">
    <text evidence="4">The sequence shown here is derived from an EMBL/GenBank/DDBJ whole genome shotgun (WGS) entry which is preliminary data.</text>
</comment>
<dbReference type="Pfam" id="PF00348">
    <property type="entry name" value="polyprenyl_synt"/>
    <property type="match status" value="1"/>
</dbReference>
<keyword evidence="1" id="KW-0479">Metal-binding</keyword>
<dbReference type="PANTHER" id="PTHR12001:SF71">
    <property type="entry name" value="(2E,6E)-FARNESYL DIPHOSPHATE SYNTHASE"/>
    <property type="match status" value="1"/>
</dbReference>
<organism evidence="4 5">
    <name type="scientific">Lentzea cavernae</name>
    <dbReference type="NCBI Taxonomy" id="2020703"/>
    <lineage>
        <taxon>Bacteria</taxon>
        <taxon>Bacillati</taxon>
        <taxon>Actinomycetota</taxon>
        <taxon>Actinomycetes</taxon>
        <taxon>Pseudonocardiales</taxon>
        <taxon>Pseudonocardiaceae</taxon>
        <taxon>Lentzea</taxon>
    </lineage>
</organism>
<proteinExistence type="inferred from homology"/>
<keyword evidence="2" id="KW-0460">Magnesium</keyword>
<accession>A0ABQ3N016</accession>
<evidence type="ECO:0000256" key="3">
    <source>
        <dbReference type="RuleBase" id="RU004466"/>
    </source>
</evidence>
<dbReference type="Gene3D" id="1.10.600.10">
    <property type="entry name" value="Farnesyl Diphosphate Synthase"/>
    <property type="match status" value="1"/>
</dbReference>
<name>A0ABQ3N016_9PSEU</name>
<sequence length="340" mass="35540">MTATLTTAIDVDAVRAQVVLALQDDVVRLCPGVSVVAGYHAGWLTAEGEPATGVLGKGLRSRLAVLAGAGTGAGAEMCVAAAVAVEFVHDFSLLQDDVMDGDTERRYQPAAWTVFGAPAALLAGDSLLAAAAEVLLEADSPHAARATRRLLQTVRALILGQTQDLAFEQRLKVTPDEYLAMASGKTAALISCAASLGAVLAGASDEVVALLAEYGTHLGLAFQLTDDLLGIWGDPLVTGKPVLADLRRRKKSAPVVAALNSGGRDSLELATYFMSSRPLGQSDVRRMALLVEQCGGRRWAVEQTAWHTAAALRCLSSLGLPPSVTNELTEIAHSVHGRKN</sequence>
<dbReference type="SUPFAM" id="SSF48576">
    <property type="entry name" value="Terpenoid synthases"/>
    <property type="match status" value="1"/>
</dbReference>